<dbReference type="EMBL" id="MGDD01000327">
    <property type="protein sequence ID" value="OGL42397.1"/>
    <property type="molecule type" value="Genomic_DNA"/>
</dbReference>
<reference evidence="1 2" key="1">
    <citation type="journal article" date="2016" name="Nat. Commun.">
        <title>Thousands of microbial genomes shed light on interconnected biogeochemical processes in an aquifer system.</title>
        <authorList>
            <person name="Anantharaman K."/>
            <person name="Brown C.T."/>
            <person name="Hug L.A."/>
            <person name="Sharon I."/>
            <person name="Castelle C.J."/>
            <person name="Probst A.J."/>
            <person name="Thomas B.C."/>
            <person name="Singh A."/>
            <person name="Wilkins M.J."/>
            <person name="Karaoz U."/>
            <person name="Brodie E.L."/>
            <person name="Williams K.H."/>
            <person name="Hubbard S.S."/>
            <person name="Banfield J.F."/>
        </authorList>
    </citation>
    <scope>NUCLEOTIDE SEQUENCE [LARGE SCALE GENOMIC DNA]</scope>
</reference>
<organism evidence="1 2">
    <name type="scientific">Candidatus Schekmanbacteria bacterium RBG_13_48_7</name>
    <dbReference type="NCBI Taxonomy" id="1817878"/>
    <lineage>
        <taxon>Bacteria</taxon>
        <taxon>Candidatus Schekmaniibacteriota</taxon>
    </lineage>
</organism>
<accession>A0A1F7RND0</accession>
<proteinExistence type="predicted"/>
<dbReference type="Proteomes" id="UP000179266">
    <property type="component" value="Unassembled WGS sequence"/>
</dbReference>
<comment type="caution">
    <text evidence="1">The sequence shown here is derived from an EMBL/GenBank/DDBJ whole genome shotgun (WGS) entry which is preliminary data.</text>
</comment>
<evidence type="ECO:0000313" key="2">
    <source>
        <dbReference type="Proteomes" id="UP000179266"/>
    </source>
</evidence>
<name>A0A1F7RND0_9BACT</name>
<dbReference type="Gene3D" id="3.40.50.1460">
    <property type="match status" value="1"/>
</dbReference>
<dbReference type="AlphaFoldDB" id="A0A1F7RND0"/>
<evidence type="ECO:0000313" key="1">
    <source>
        <dbReference type="EMBL" id="OGL42397.1"/>
    </source>
</evidence>
<gene>
    <name evidence="1" type="ORF">A2161_12015</name>
</gene>
<sequence>MLSIPAFRNNEKLGFDNEPETLKLENINGFGVHKNARICVDISLLRASSSPVNSEFLSEPPTTKSRVVPESGQGSYISMSGCNDMEFSHEYEFELGQKAGAMTFTLMELLKQEPDPTLGITKKYLQENVQKRASASQTPQMQVYVGGYDENKPFFPKSGGTSESVTEPVTTEIKVCIASVIDQNVAVETGEISIGGSSFAVKKGFAKIPKNIINSGKSIIVSAEGYQTHTFDTVPREKNGVITFLLVPKLTGGLLK</sequence>
<protein>
    <submittedName>
        <fullName evidence="1">Uncharacterized protein</fullName>
    </submittedName>
</protein>